<comment type="caution">
    <text evidence="5">The sequence shown here is derived from an EMBL/GenBank/DDBJ whole genome shotgun (WGS) entry which is preliminary data.</text>
</comment>
<sequence length="159" mass="17220">MNVTTTRFGEIVIDEAKIITMPDGMLGFSEKRFALLTPQNITPFCWFQSVENPELAFVVVDTKECAPDYAVKLTAEESEKLCVNDGDEVLLLAVVTMASDPFDITVNLQGPIALNPKRMLAKQIVLEGSRYTTKQPFFDQAARGRASGTGSAAGAVSVA</sequence>
<accession>A0A0C1TVF9</accession>
<keyword evidence="3 4" id="KW-0810">Translation regulation</keyword>
<name>A0A0C1TVF9_9BACT</name>
<organism evidence="5 6">
    <name type="scientific">Geobacter soli</name>
    <dbReference type="NCBI Taxonomy" id="1510391"/>
    <lineage>
        <taxon>Bacteria</taxon>
        <taxon>Pseudomonadati</taxon>
        <taxon>Thermodesulfobacteriota</taxon>
        <taxon>Desulfuromonadia</taxon>
        <taxon>Geobacterales</taxon>
        <taxon>Geobacteraceae</taxon>
        <taxon>Geobacter</taxon>
    </lineage>
</organism>
<dbReference type="PANTHER" id="PTHR39190">
    <property type="entry name" value="FLAGELLAR ASSEMBLY FACTOR FLIW"/>
    <property type="match status" value="1"/>
</dbReference>
<dbReference type="HAMAP" id="MF_01185">
    <property type="entry name" value="FliW"/>
    <property type="match status" value="1"/>
</dbReference>
<evidence type="ECO:0000256" key="2">
    <source>
        <dbReference type="ARBA" id="ARBA00022795"/>
    </source>
</evidence>
<gene>
    <name evidence="4" type="primary">fliW</name>
    <name evidence="5" type="ORF">SE37_12405</name>
</gene>
<comment type="subunit">
    <text evidence="4">Interacts with translational regulator CsrA and flagellin(s).</text>
</comment>
<evidence type="ECO:0000313" key="5">
    <source>
        <dbReference type="EMBL" id="KIE43373.1"/>
    </source>
</evidence>
<dbReference type="AlphaFoldDB" id="A0A0C1TVF9"/>
<dbReference type="GO" id="GO:0006417">
    <property type="term" value="P:regulation of translation"/>
    <property type="evidence" value="ECO:0007669"/>
    <property type="project" value="UniProtKB-KW"/>
</dbReference>
<protein>
    <recommendedName>
        <fullName evidence="4">Flagellar assembly factor FliW</fullName>
    </recommendedName>
</protein>
<evidence type="ECO:0000256" key="1">
    <source>
        <dbReference type="ARBA" id="ARBA00022490"/>
    </source>
</evidence>
<keyword evidence="5" id="KW-0969">Cilium</keyword>
<keyword evidence="1 4" id="KW-0963">Cytoplasm</keyword>
<dbReference type="InterPro" id="IPR024046">
    <property type="entry name" value="Flagellar_assmbl_FliW_dom_sf"/>
</dbReference>
<comment type="similarity">
    <text evidence="4">Belongs to the FliW family.</text>
</comment>
<proteinExistence type="inferred from homology"/>
<dbReference type="SUPFAM" id="SSF141457">
    <property type="entry name" value="BH3618-like"/>
    <property type="match status" value="1"/>
</dbReference>
<keyword evidence="5" id="KW-0966">Cell projection</keyword>
<reference evidence="5 6" key="1">
    <citation type="submission" date="2015-01" db="EMBL/GenBank/DDBJ databases">
        <title>Genome sequence of the anaerobic bacterium Geobacter soli GSS01, a dissimilatory Fe(III) reducer from soil.</title>
        <authorList>
            <person name="Yang G."/>
            <person name="Zhou S."/>
        </authorList>
    </citation>
    <scope>NUCLEOTIDE SEQUENCE [LARGE SCALE GENOMIC DNA]</scope>
    <source>
        <strain evidence="5 6">GSS01</strain>
    </source>
</reference>
<evidence type="ECO:0000256" key="4">
    <source>
        <dbReference type="HAMAP-Rule" id="MF_01185"/>
    </source>
</evidence>
<keyword evidence="4" id="KW-0143">Chaperone</keyword>
<dbReference type="GO" id="GO:0044780">
    <property type="term" value="P:bacterial-type flagellum assembly"/>
    <property type="evidence" value="ECO:0007669"/>
    <property type="project" value="UniProtKB-UniRule"/>
</dbReference>
<keyword evidence="5" id="KW-0282">Flagellum</keyword>
<dbReference type="GO" id="GO:0005737">
    <property type="term" value="C:cytoplasm"/>
    <property type="evidence" value="ECO:0007669"/>
    <property type="project" value="UniProtKB-SubCell"/>
</dbReference>
<dbReference type="NCBIfam" id="NF009801">
    <property type="entry name" value="PRK13285.2-4"/>
    <property type="match status" value="1"/>
</dbReference>
<keyword evidence="6" id="KW-1185">Reference proteome</keyword>
<evidence type="ECO:0000313" key="6">
    <source>
        <dbReference type="Proteomes" id="UP000031433"/>
    </source>
</evidence>
<dbReference type="InterPro" id="IPR003775">
    <property type="entry name" value="Flagellar_assembly_factor_FliW"/>
</dbReference>
<evidence type="ECO:0000256" key="3">
    <source>
        <dbReference type="ARBA" id="ARBA00022845"/>
    </source>
</evidence>
<keyword evidence="2 4" id="KW-1005">Bacterial flagellum biogenesis</keyword>
<comment type="function">
    <text evidence="4">Acts as an anti-CsrA protein, binds CsrA and prevents it from repressing translation of its target genes, one of which is flagellin. Binds to flagellin and participates in the assembly of the flagellum.</text>
</comment>
<dbReference type="Proteomes" id="UP000031433">
    <property type="component" value="Unassembled WGS sequence"/>
</dbReference>
<comment type="subcellular location">
    <subcellularLocation>
        <location evidence="4">Cytoplasm</location>
    </subcellularLocation>
</comment>
<dbReference type="Pfam" id="PF02623">
    <property type="entry name" value="FliW"/>
    <property type="match status" value="1"/>
</dbReference>
<dbReference type="RefSeq" id="WP_039646784.1">
    <property type="nucleotide sequence ID" value="NZ_JXBL01000001.1"/>
</dbReference>
<dbReference type="Gene3D" id="2.30.290.10">
    <property type="entry name" value="BH3618-like"/>
    <property type="match status" value="1"/>
</dbReference>
<dbReference type="PANTHER" id="PTHR39190:SF1">
    <property type="entry name" value="FLAGELLAR ASSEMBLY FACTOR FLIW"/>
    <property type="match status" value="1"/>
</dbReference>
<dbReference type="EMBL" id="JXBL01000001">
    <property type="protein sequence ID" value="KIE43373.1"/>
    <property type="molecule type" value="Genomic_DNA"/>
</dbReference>